<feature type="transmembrane region" description="Helical" evidence="1">
    <location>
        <begin position="185"/>
        <end position="210"/>
    </location>
</feature>
<dbReference type="EMBL" id="QVLV01000001">
    <property type="protein sequence ID" value="RGE65032.1"/>
    <property type="molecule type" value="Genomic_DNA"/>
</dbReference>
<feature type="transmembrane region" description="Helical" evidence="1">
    <location>
        <begin position="256"/>
        <end position="276"/>
    </location>
</feature>
<feature type="transmembrane region" description="Helical" evidence="1">
    <location>
        <begin position="230"/>
        <end position="249"/>
    </location>
</feature>
<keyword evidence="3" id="KW-1185">Reference proteome</keyword>
<feature type="transmembrane region" description="Helical" evidence="1">
    <location>
        <begin position="92"/>
        <end position="110"/>
    </location>
</feature>
<sequence>MSVQELKERYVYAVSRLLPHKMRGDISRELDTLIEDMLEERCQDRPAEEKDLRIILAELGSPSEMANHYSPDKDKCLIGPPYFGAYKAMMRIVFWAVAGGMLIAGGITMVMDNWQVTKAGYEYFLDIAGWLGSTFMGLMLAFAFVTLLFAFFQRKGINMEDISGNWDALPPVPVKQERISKGEAIAGICLSVAFLIIFLVVPQIICVIYKDGGQHIYVPILNTQAVRSKWFLLVGMVIFGVGRDLYGYFEGRYTKRLAVVTGAADLLSFLCLFLFLKTPGLVNPQVLPAVNSVFKADERWIGEFISGFPDVFIWVMIVILLLDFGTTLYKALKYDK</sequence>
<dbReference type="Proteomes" id="UP000260812">
    <property type="component" value="Unassembled WGS sequence"/>
</dbReference>
<keyword evidence="1" id="KW-1133">Transmembrane helix</keyword>
<keyword evidence="1" id="KW-0472">Membrane</keyword>
<evidence type="ECO:0000313" key="3">
    <source>
        <dbReference type="Proteomes" id="UP000260812"/>
    </source>
</evidence>
<feature type="transmembrane region" description="Helical" evidence="1">
    <location>
        <begin position="130"/>
        <end position="152"/>
    </location>
</feature>
<dbReference type="RefSeq" id="WP_117543437.1">
    <property type="nucleotide sequence ID" value="NZ_CAMAZV010000046.1"/>
</dbReference>
<gene>
    <name evidence="2" type="ORF">DXC51_01500</name>
</gene>
<reference evidence="2" key="1">
    <citation type="submission" date="2018-08" db="EMBL/GenBank/DDBJ databases">
        <title>A genome reference for cultivated species of the human gut microbiota.</title>
        <authorList>
            <person name="Zou Y."/>
            <person name="Xue W."/>
            <person name="Luo G."/>
        </authorList>
    </citation>
    <scope>NUCLEOTIDE SEQUENCE [LARGE SCALE GENOMIC DNA]</scope>
    <source>
        <strain evidence="2">TF05-5AC</strain>
    </source>
</reference>
<dbReference type="AlphaFoldDB" id="A0A3E3IDB7"/>
<proteinExistence type="predicted"/>
<evidence type="ECO:0000256" key="1">
    <source>
        <dbReference type="SAM" id="Phobius"/>
    </source>
</evidence>
<comment type="caution">
    <text evidence="2">The sequence shown here is derived from an EMBL/GenBank/DDBJ whole genome shotgun (WGS) entry which is preliminary data.</text>
</comment>
<protein>
    <submittedName>
        <fullName evidence="2">Uncharacterized protein</fullName>
    </submittedName>
</protein>
<accession>A0A3E3IDB7</accession>
<keyword evidence="1" id="KW-0812">Transmembrane</keyword>
<name>A0A3E3IDB7_9FIRM</name>
<organism evidence="2 3">
    <name type="scientific">Eisenbergiella massiliensis</name>
    <dbReference type="NCBI Taxonomy" id="1720294"/>
    <lineage>
        <taxon>Bacteria</taxon>
        <taxon>Bacillati</taxon>
        <taxon>Bacillota</taxon>
        <taxon>Clostridia</taxon>
        <taxon>Lachnospirales</taxon>
        <taxon>Lachnospiraceae</taxon>
        <taxon>Eisenbergiella</taxon>
    </lineage>
</organism>
<dbReference type="GeneID" id="86052789"/>
<feature type="transmembrane region" description="Helical" evidence="1">
    <location>
        <begin position="311"/>
        <end position="332"/>
    </location>
</feature>
<evidence type="ECO:0000313" key="2">
    <source>
        <dbReference type="EMBL" id="RGE65032.1"/>
    </source>
</evidence>